<dbReference type="EMBL" id="FJOG01000045">
    <property type="protein sequence ID" value="CZR67563.1"/>
    <property type="molecule type" value="Genomic_DNA"/>
</dbReference>
<proteinExistence type="predicted"/>
<evidence type="ECO:0000256" key="1">
    <source>
        <dbReference type="SAM" id="Phobius"/>
    </source>
</evidence>
<evidence type="ECO:0000313" key="2">
    <source>
        <dbReference type="EMBL" id="CZR67563.1"/>
    </source>
</evidence>
<organism evidence="2 3">
    <name type="scientific">Phialocephala subalpina</name>
    <dbReference type="NCBI Taxonomy" id="576137"/>
    <lineage>
        <taxon>Eukaryota</taxon>
        <taxon>Fungi</taxon>
        <taxon>Dikarya</taxon>
        <taxon>Ascomycota</taxon>
        <taxon>Pezizomycotina</taxon>
        <taxon>Leotiomycetes</taxon>
        <taxon>Helotiales</taxon>
        <taxon>Mollisiaceae</taxon>
        <taxon>Phialocephala</taxon>
        <taxon>Phialocephala fortinii species complex</taxon>
    </lineage>
</organism>
<evidence type="ECO:0000313" key="3">
    <source>
        <dbReference type="Proteomes" id="UP000184330"/>
    </source>
</evidence>
<evidence type="ECO:0008006" key="4">
    <source>
        <dbReference type="Google" id="ProtNLM"/>
    </source>
</evidence>
<keyword evidence="1" id="KW-1133">Transmembrane helix</keyword>
<dbReference type="Proteomes" id="UP000184330">
    <property type="component" value="Unassembled WGS sequence"/>
</dbReference>
<dbReference type="OrthoDB" id="3528397at2759"/>
<keyword evidence="1" id="KW-0812">Transmembrane</keyword>
<feature type="transmembrane region" description="Helical" evidence="1">
    <location>
        <begin position="129"/>
        <end position="157"/>
    </location>
</feature>
<name>A0A1L7XR89_9HELO</name>
<reference evidence="2 3" key="1">
    <citation type="submission" date="2016-03" db="EMBL/GenBank/DDBJ databases">
        <authorList>
            <person name="Ploux O."/>
        </authorList>
    </citation>
    <scope>NUCLEOTIDE SEQUENCE [LARGE SCALE GENOMIC DNA]</scope>
    <source>
        <strain evidence="2 3">UAMH 11012</strain>
    </source>
</reference>
<gene>
    <name evidence="2" type="ORF">PAC_17462</name>
</gene>
<feature type="transmembrane region" description="Helical" evidence="1">
    <location>
        <begin position="12"/>
        <end position="36"/>
    </location>
</feature>
<dbReference type="AlphaFoldDB" id="A0A1L7XR89"/>
<protein>
    <recommendedName>
        <fullName evidence="4">MARVEL domain-containing protein</fullName>
    </recommendedName>
</protein>
<keyword evidence="1" id="KW-0472">Membrane</keyword>
<keyword evidence="3" id="KW-1185">Reference proteome</keyword>
<sequence>MPYDLHSPWRKSAIMPIWSFQLILLSVDLIIMALLVCITDNTPTQTVKIDGKNVTIVAGTQNWDIANLVFASIGLMLTCVEIVLYVYRDLSPFLYLSSSFIKVVTWTAVFALDIVAISSNWEKGQWNNYIIYVVVGFAGAVYLILIIGAIYGVVVFLRHRGTIANNVERYMKSGEAGVYK</sequence>
<accession>A0A1L7XR89</accession>
<feature type="transmembrane region" description="Helical" evidence="1">
    <location>
        <begin position="65"/>
        <end position="87"/>
    </location>
</feature>
<feature type="transmembrane region" description="Helical" evidence="1">
    <location>
        <begin position="99"/>
        <end position="117"/>
    </location>
</feature>